<dbReference type="Proteomes" id="UP000008850">
    <property type="component" value="Chromosome"/>
</dbReference>
<reference evidence="1 2" key="1">
    <citation type="journal article" date="2012" name="J. Bacteriol.">
        <title>Complete genome sequence of Pelagibacterium halotolerans B2T.</title>
        <authorList>
            <person name="Huo Y.Y."/>
            <person name="Cheng H."/>
            <person name="Han X.F."/>
            <person name="Jiang X.W."/>
            <person name="Sun C."/>
            <person name="Zhang X.Q."/>
            <person name="Zhu X.F."/>
            <person name="Liu Y.F."/>
            <person name="Li P.F."/>
            <person name="Ni P.X."/>
            <person name="Wu M."/>
        </authorList>
    </citation>
    <scope>NUCLEOTIDE SEQUENCE [LARGE SCALE GENOMIC DNA]</scope>
    <source>
        <strain evidence="2">DSM 22347 / JCM 15775 / CGMCC 1.7692 / B2</strain>
    </source>
</reference>
<dbReference type="eggNOG" id="ENOG5032WB4">
    <property type="taxonomic scope" value="Bacteria"/>
</dbReference>
<dbReference type="EMBL" id="CP003075">
    <property type="protein sequence ID" value="AEQ50570.1"/>
    <property type="molecule type" value="Genomic_DNA"/>
</dbReference>
<accession>G4RB61</accession>
<dbReference type="STRING" id="1082931.KKY_529"/>
<evidence type="ECO:0000313" key="2">
    <source>
        <dbReference type="Proteomes" id="UP000008850"/>
    </source>
</evidence>
<organism evidence="1 2">
    <name type="scientific">Pelagibacterium halotolerans (strain DSM 22347 / JCM 15775 / CGMCC 1.7692 / B2)</name>
    <dbReference type="NCBI Taxonomy" id="1082931"/>
    <lineage>
        <taxon>Bacteria</taxon>
        <taxon>Pseudomonadati</taxon>
        <taxon>Pseudomonadota</taxon>
        <taxon>Alphaproteobacteria</taxon>
        <taxon>Hyphomicrobiales</taxon>
        <taxon>Devosiaceae</taxon>
        <taxon>Pelagibacterium</taxon>
    </lineage>
</organism>
<dbReference type="KEGG" id="phl:KKY_529"/>
<proteinExistence type="predicted"/>
<dbReference type="AlphaFoldDB" id="G4RB61"/>
<evidence type="ECO:0000313" key="1">
    <source>
        <dbReference type="EMBL" id="AEQ50570.1"/>
    </source>
</evidence>
<name>G4RB61_PELHB</name>
<gene>
    <name evidence="1" type="ordered locus">KKY_529</name>
</gene>
<sequence>MAGKRLACAVVVVTVPMAAGWAQESLTLYLAPGGLEANGADESVPIDMDVTSQTDTVKSATKLWGEPDEHGRMEECGAGPIDFARFGNGVTLHFQNETFVGWLASNTSSASFANGLGVGAPVMDVEAVAGPVETFESTLGYEFAGENLFGIADGQGTKAEIEVLWSGISCVFR</sequence>
<keyword evidence="2" id="KW-1185">Reference proteome</keyword>
<dbReference type="RefSeq" id="WP_014129719.1">
    <property type="nucleotide sequence ID" value="NC_016078.1"/>
</dbReference>
<dbReference type="HOGENOM" id="CLU_1546170_0_0_5"/>
<protein>
    <submittedName>
        <fullName evidence="1">Uncharacterized protein</fullName>
    </submittedName>
</protein>